<dbReference type="GO" id="GO:0004810">
    <property type="term" value="F:CCA tRNA nucleotidyltransferase activity"/>
    <property type="evidence" value="ECO:0007669"/>
    <property type="project" value="UniProtKB-EC"/>
</dbReference>
<evidence type="ECO:0000256" key="2">
    <source>
        <dbReference type="ARBA" id="ARBA00022679"/>
    </source>
</evidence>
<comment type="caution">
    <text evidence="12">The sequence shown here is derived from an EMBL/GenBank/DDBJ whole genome shotgun (WGS) entry which is preliminary data.</text>
</comment>
<proteinExistence type="predicted"/>
<dbReference type="GO" id="GO:0005524">
    <property type="term" value="F:ATP binding"/>
    <property type="evidence" value="ECO:0007669"/>
    <property type="project" value="UniProtKB-KW"/>
</dbReference>
<dbReference type="SUPFAM" id="SSF81301">
    <property type="entry name" value="Nucleotidyltransferase"/>
    <property type="match status" value="1"/>
</dbReference>
<dbReference type="GO" id="GO:0003723">
    <property type="term" value="F:RNA binding"/>
    <property type="evidence" value="ECO:0007669"/>
    <property type="project" value="UniProtKB-KW"/>
</dbReference>
<organism evidence="12 13">
    <name type="scientific">Ferrimicrobium acidiphilum DSM 19497</name>
    <dbReference type="NCBI Taxonomy" id="1121877"/>
    <lineage>
        <taxon>Bacteria</taxon>
        <taxon>Bacillati</taxon>
        <taxon>Actinomycetota</taxon>
        <taxon>Acidimicrobiia</taxon>
        <taxon>Acidimicrobiales</taxon>
        <taxon>Acidimicrobiaceae</taxon>
        <taxon>Ferrimicrobium</taxon>
    </lineage>
</organism>
<keyword evidence="10" id="KW-0694">RNA-binding</keyword>
<dbReference type="SMART" id="SM00471">
    <property type="entry name" value="HDc"/>
    <property type="match status" value="1"/>
</dbReference>
<dbReference type="PANTHER" id="PTHR47545:SF1">
    <property type="entry name" value="MULTIFUNCTIONAL CCA PROTEIN"/>
    <property type="match status" value="1"/>
</dbReference>
<name>A0A0D8FT47_9ACTN</name>
<dbReference type="GO" id="GO:0046872">
    <property type="term" value="F:metal ion binding"/>
    <property type="evidence" value="ECO:0007669"/>
    <property type="project" value="UniProtKB-KW"/>
</dbReference>
<dbReference type="EC" id="2.7.7.72" evidence="12"/>
<dbReference type="NCBIfam" id="TIGR02692">
    <property type="entry name" value="tRNA_CCA_actino"/>
    <property type="match status" value="1"/>
</dbReference>
<dbReference type="Gene3D" id="3.30.460.10">
    <property type="entry name" value="Beta Polymerase, domain 2"/>
    <property type="match status" value="1"/>
</dbReference>
<keyword evidence="2 12" id="KW-0808">Transferase</keyword>
<evidence type="ECO:0000256" key="7">
    <source>
        <dbReference type="ARBA" id="ARBA00022800"/>
    </source>
</evidence>
<evidence type="ECO:0000313" key="12">
    <source>
        <dbReference type="EMBL" id="KJE76450.1"/>
    </source>
</evidence>
<keyword evidence="5" id="KW-0479">Metal-binding</keyword>
<evidence type="ECO:0000256" key="4">
    <source>
        <dbReference type="ARBA" id="ARBA00022695"/>
    </source>
</evidence>
<dbReference type="InterPro" id="IPR003607">
    <property type="entry name" value="HD/PDEase_dom"/>
</dbReference>
<dbReference type="InterPro" id="IPR014065">
    <property type="entry name" value="tRNA_adenylyltransferase"/>
</dbReference>
<dbReference type="EMBL" id="JXUW01000016">
    <property type="protein sequence ID" value="KJE76450.1"/>
    <property type="molecule type" value="Genomic_DNA"/>
</dbReference>
<dbReference type="InterPro" id="IPR050124">
    <property type="entry name" value="tRNA_CCA-adding_enzyme"/>
</dbReference>
<dbReference type="Pfam" id="PF01743">
    <property type="entry name" value="PolyA_pol"/>
    <property type="match status" value="1"/>
</dbReference>
<feature type="domain" description="HD/PDEase" evidence="11">
    <location>
        <begin position="255"/>
        <end position="415"/>
    </location>
</feature>
<dbReference type="GO" id="GO:0008033">
    <property type="term" value="P:tRNA processing"/>
    <property type="evidence" value="ECO:0007669"/>
    <property type="project" value="UniProtKB-KW"/>
</dbReference>
<dbReference type="STRING" id="1121877.FEAC_18120"/>
<evidence type="ECO:0000256" key="3">
    <source>
        <dbReference type="ARBA" id="ARBA00022694"/>
    </source>
</evidence>
<dbReference type="CDD" id="cd05398">
    <property type="entry name" value="NT_ClassII-CCAase"/>
    <property type="match status" value="1"/>
</dbReference>
<dbReference type="Proteomes" id="UP000032336">
    <property type="component" value="Unassembled WGS sequence"/>
</dbReference>
<protein>
    <submittedName>
        <fullName evidence="12">CCA-adding enzyme</fullName>
        <ecNumber evidence="12">2.7.7.72</ecNumber>
    </submittedName>
</protein>
<dbReference type="InterPro" id="IPR043519">
    <property type="entry name" value="NT_sf"/>
</dbReference>
<dbReference type="Pfam" id="PF12627">
    <property type="entry name" value="PolyA_pol_RNAbd"/>
    <property type="match status" value="1"/>
</dbReference>
<dbReference type="AlphaFoldDB" id="A0A0D8FT47"/>
<comment type="cofactor">
    <cofactor evidence="1">
        <name>Mg(2+)</name>
        <dbReference type="ChEBI" id="CHEBI:18420"/>
    </cofactor>
</comment>
<dbReference type="NCBIfam" id="TIGR00277">
    <property type="entry name" value="HDIG"/>
    <property type="match status" value="1"/>
</dbReference>
<accession>A0A0D8FT47</accession>
<dbReference type="InterPro" id="IPR006675">
    <property type="entry name" value="HDIG_dom"/>
</dbReference>
<evidence type="ECO:0000256" key="9">
    <source>
        <dbReference type="ARBA" id="ARBA00022842"/>
    </source>
</evidence>
<keyword evidence="6" id="KW-0547">Nucleotide-binding</keyword>
<dbReference type="PATRIC" id="fig|1121877.4.peg.2010"/>
<dbReference type="Gene3D" id="1.10.3090.10">
    <property type="entry name" value="cca-adding enzyme, domain 2"/>
    <property type="match status" value="1"/>
</dbReference>
<dbReference type="InterPro" id="IPR002646">
    <property type="entry name" value="PolA_pol_head_dom"/>
</dbReference>
<evidence type="ECO:0000256" key="10">
    <source>
        <dbReference type="ARBA" id="ARBA00022884"/>
    </source>
</evidence>
<evidence type="ECO:0000256" key="1">
    <source>
        <dbReference type="ARBA" id="ARBA00001946"/>
    </source>
</evidence>
<gene>
    <name evidence="12" type="primary">cca</name>
    <name evidence="12" type="ORF">FEAC_18120</name>
</gene>
<evidence type="ECO:0000259" key="11">
    <source>
        <dbReference type="SMART" id="SM00471"/>
    </source>
</evidence>
<keyword evidence="9" id="KW-0460">Magnesium</keyword>
<keyword evidence="8" id="KW-0067">ATP-binding</keyword>
<keyword evidence="3" id="KW-0819">tRNA processing</keyword>
<keyword evidence="13" id="KW-1185">Reference proteome</keyword>
<evidence type="ECO:0000256" key="5">
    <source>
        <dbReference type="ARBA" id="ARBA00022723"/>
    </source>
</evidence>
<dbReference type="PANTHER" id="PTHR47545">
    <property type="entry name" value="MULTIFUNCTIONAL CCA PROTEIN"/>
    <property type="match status" value="1"/>
</dbReference>
<evidence type="ECO:0000256" key="6">
    <source>
        <dbReference type="ARBA" id="ARBA00022741"/>
    </source>
</evidence>
<dbReference type="eggNOG" id="COG0617">
    <property type="taxonomic scope" value="Bacteria"/>
</dbReference>
<dbReference type="GO" id="GO:0042245">
    <property type="term" value="P:RNA repair"/>
    <property type="evidence" value="ECO:0007669"/>
    <property type="project" value="UniProtKB-KW"/>
</dbReference>
<dbReference type="Pfam" id="PF01966">
    <property type="entry name" value="HD"/>
    <property type="match status" value="1"/>
</dbReference>
<dbReference type="SUPFAM" id="SSF81891">
    <property type="entry name" value="Poly A polymerase C-terminal region-like"/>
    <property type="match status" value="1"/>
</dbReference>
<evidence type="ECO:0000256" key="8">
    <source>
        <dbReference type="ARBA" id="ARBA00022840"/>
    </source>
</evidence>
<dbReference type="InterPro" id="IPR032828">
    <property type="entry name" value="PolyA_RNA-bd"/>
</dbReference>
<keyword evidence="7" id="KW-0692">RNA repair</keyword>
<dbReference type="InterPro" id="IPR006674">
    <property type="entry name" value="HD_domain"/>
</dbReference>
<sequence length="464" mass="51779">MVIPNRFAPTIRELKPVVERFAERGFHLYLVGGIVRDLLLGPTTSDVSDVDLTTDAEPNEILTTLAGMVHSINRAGERFGTIACSLGSTRLEITTHRAEAYATTSRKPEVRFSTSLADDLARRDFTINAIAIELTATEPLLIDPYNGVADLVARRLATPLSADISFGEDPLRMLRAARFIARFDLTPAEGMIVAIEKLAPRLDILSRERIRDELSRLLVLPDPTKGLQLLVDTPLAINFLPALASLRLEQDPVHHHKDVLAHTIAVVQKCSPRLRLRLAALLHDIAKPKTRAIGPDGVTFHFHDVVGARMATSILTELRYPKDLIGDVSKLVGLHLRFHGYDAGWTDSAVRRYVRDAGDLYEDLNELTVCDATTRNQYKLLAMARRMDEFKLRVKRLQEADALASLRPALDGTEIMTLLQIPPSKPVGRALAFLMETELEEGPISKEEAIRRVLAWWEQQSHKL</sequence>
<reference evidence="12 13" key="1">
    <citation type="submission" date="2015-01" db="EMBL/GenBank/DDBJ databases">
        <title>Draft genome of the acidophilic iron oxidizer Ferrimicrobium acidiphilum strain T23.</title>
        <authorList>
            <person name="Poehlein A."/>
            <person name="Eisen S."/>
            <person name="Schloemann M."/>
            <person name="Johnson B.D."/>
            <person name="Daniel R."/>
            <person name="Muehling M."/>
        </authorList>
    </citation>
    <scope>NUCLEOTIDE SEQUENCE [LARGE SCALE GENOMIC DNA]</scope>
    <source>
        <strain evidence="12 13">T23</strain>
    </source>
</reference>
<evidence type="ECO:0000313" key="13">
    <source>
        <dbReference type="Proteomes" id="UP000032336"/>
    </source>
</evidence>
<keyword evidence="4 12" id="KW-0548">Nucleotidyltransferase</keyword>